<accession>A0ABV2AHA5</accession>
<sequence length="73" mass="8201">MKKKPLTTMFKDYEDGADIAKALEFVKKKFMERAGGNASLISCHFTCATDQNGIKEAIQSVMSKTAKRRRISK</sequence>
<reference evidence="1 2" key="1">
    <citation type="journal article" date="2024" name="BMC Biol.">
        <title>Comparative genomics of Ascetosporea gives new insight into the evolutionary basis for animal parasitism in Rhizaria.</title>
        <authorList>
            <person name="Hiltunen Thoren M."/>
            <person name="Onut-Brannstrom I."/>
            <person name="Alfjorden A."/>
            <person name="Peckova H."/>
            <person name="Swords F."/>
            <person name="Hooper C."/>
            <person name="Holzer A.S."/>
            <person name="Bass D."/>
            <person name="Burki F."/>
        </authorList>
    </citation>
    <scope>NUCLEOTIDE SEQUENCE [LARGE SCALE GENOMIC DNA]</scope>
    <source>
        <strain evidence="1">20-A016</strain>
    </source>
</reference>
<evidence type="ECO:0000313" key="1">
    <source>
        <dbReference type="EMBL" id="MES1919061.1"/>
    </source>
</evidence>
<protein>
    <submittedName>
        <fullName evidence="1">Uncharacterized protein</fullName>
    </submittedName>
</protein>
<dbReference type="Gene3D" id="3.40.50.300">
    <property type="entry name" value="P-loop containing nucleotide triphosphate hydrolases"/>
    <property type="match status" value="1"/>
</dbReference>
<gene>
    <name evidence="1" type="ORF">MHBO_000933</name>
</gene>
<organism evidence="1 2">
    <name type="scientific">Bonamia ostreae</name>
    <dbReference type="NCBI Taxonomy" id="126728"/>
    <lineage>
        <taxon>Eukaryota</taxon>
        <taxon>Sar</taxon>
        <taxon>Rhizaria</taxon>
        <taxon>Endomyxa</taxon>
        <taxon>Ascetosporea</taxon>
        <taxon>Haplosporida</taxon>
        <taxon>Bonamia</taxon>
    </lineage>
</organism>
<dbReference type="InterPro" id="IPR027417">
    <property type="entry name" value="P-loop_NTPase"/>
</dbReference>
<evidence type="ECO:0000313" key="2">
    <source>
        <dbReference type="Proteomes" id="UP001439008"/>
    </source>
</evidence>
<comment type="caution">
    <text evidence="1">The sequence shown here is derived from an EMBL/GenBank/DDBJ whole genome shotgun (WGS) entry which is preliminary data.</text>
</comment>
<proteinExistence type="predicted"/>
<name>A0ABV2AHA5_9EUKA</name>
<dbReference type="Proteomes" id="UP001439008">
    <property type="component" value="Unassembled WGS sequence"/>
</dbReference>
<keyword evidence="2" id="KW-1185">Reference proteome</keyword>
<dbReference type="EMBL" id="JBDODL010000188">
    <property type="protein sequence ID" value="MES1919061.1"/>
    <property type="molecule type" value="Genomic_DNA"/>
</dbReference>